<dbReference type="OrthoDB" id="9790745at2"/>
<dbReference type="eggNOG" id="COG3189">
    <property type="taxonomic scope" value="Bacteria"/>
</dbReference>
<dbReference type="PANTHER" id="PTHR36849">
    <property type="entry name" value="CYTOPLASMIC PROTEIN-RELATED"/>
    <property type="match status" value="1"/>
</dbReference>
<dbReference type="AlphaFoldDB" id="E2Z9E9"/>
<keyword evidence="3" id="KW-1185">Reference proteome</keyword>
<protein>
    <submittedName>
        <fullName evidence="2">Uncharacterized protein</fullName>
    </submittedName>
</protein>
<organism evidence="2 3">
    <name type="scientific">Megasphaera micronuciformis F0359</name>
    <dbReference type="NCBI Taxonomy" id="706434"/>
    <lineage>
        <taxon>Bacteria</taxon>
        <taxon>Bacillati</taxon>
        <taxon>Bacillota</taxon>
        <taxon>Negativicutes</taxon>
        <taxon>Veillonellales</taxon>
        <taxon>Veillonellaceae</taxon>
        <taxon>Megasphaera</taxon>
    </lineage>
</organism>
<sequence length="123" mass="14221">MGKLQWKRVYDAPEESDGYRILIDRLWPRGMKKEAAELSDWAKDIAPSTDLRKKYHHGEISYEDFAAAYDKELSDNANLPTFAKEIKDHLRDGNVTLLYAGKDPDKSQIPTLKNHINKHEHIS</sequence>
<dbReference type="InterPro" id="IPR052552">
    <property type="entry name" value="YeaO-like"/>
</dbReference>
<evidence type="ECO:0000313" key="3">
    <source>
        <dbReference type="Proteomes" id="UP000003195"/>
    </source>
</evidence>
<dbReference type="PANTHER" id="PTHR36849:SF1">
    <property type="entry name" value="CYTOPLASMIC PROTEIN"/>
    <property type="match status" value="1"/>
</dbReference>
<comment type="caution">
    <text evidence="2">The sequence shown here is derived from an EMBL/GenBank/DDBJ whole genome shotgun (WGS) entry which is preliminary data.</text>
</comment>
<evidence type="ECO:0000256" key="1">
    <source>
        <dbReference type="SAM" id="MobiDB-lite"/>
    </source>
</evidence>
<dbReference type="EMBL" id="AECS01000003">
    <property type="protein sequence ID" value="EFQ04975.1"/>
    <property type="molecule type" value="Genomic_DNA"/>
</dbReference>
<accession>E2Z9E9</accession>
<name>E2Z9E9_9FIRM</name>
<reference evidence="2 3" key="1">
    <citation type="submission" date="2010-08" db="EMBL/GenBank/DDBJ databases">
        <authorList>
            <person name="Weinstock G."/>
            <person name="Sodergren E."/>
            <person name="Clifton S."/>
            <person name="Fulton L."/>
            <person name="Fulton B."/>
            <person name="Courtney L."/>
            <person name="Fronick C."/>
            <person name="Harrison M."/>
            <person name="Strong C."/>
            <person name="Farmer C."/>
            <person name="Delahaunty K."/>
            <person name="Markovic C."/>
            <person name="Hall O."/>
            <person name="Minx P."/>
            <person name="Tomlinson C."/>
            <person name="Mitreva M."/>
            <person name="Hou S."/>
            <person name="Chen J."/>
            <person name="Wollam A."/>
            <person name="Pepin K.H."/>
            <person name="Johnson M."/>
            <person name="Bhonagiri V."/>
            <person name="Zhang X."/>
            <person name="Suruliraj S."/>
            <person name="Warren W."/>
            <person name="Chinwalla A."/>
            <person name="Mardis E.R."/>
            <person name="Wilson R.K."/>
        </authorList>
    </citation>
    <scope>NUCLEOTIDE SEQUENCE [LARGE SCALE GENOMIC DNA]</scope>
    <source>
        <strain evidence="2 3">F0359</strain>
    </source>
</reference>
<evidence type="ECO:0000313" key="2">
    <source>
        <dbReference type="EMBL" id="EFQ04975.1"/>
    </source>
</evidence>
<dbReference type="Proteomes" id="UP000003195">
    <property type="component" value="Unassembled WGS sequence"/>
</dbReference>
<dbReference type="HOGENOM" id="CLU_137928_1_0_9"/>
<dbReference type="STRING" id="706434.HMPREF9429_00052"/>
<dbReference type="Pfam" id="PF22752">
    <property type="entry name" value="DUF488-N3i"/>
    <property type="match status" value="1"/>
</dbReference>
<gene>
    <name evidence="2" type="ORF">HMPREF9429_00052</name>
</gene>
<proteinExistence type="predicted"/>
<feature type="region of interest" description="Disordered" evidence="1">
    <location>
        <begin position="104"/>
        <end position="123"/>
    </location>
</feature>
<dbReference type="RefSeq" id="WP_006940731.1">
    <property type="nucleotide sequence ID" value="NZ_GL538177.1"/>
</dbReference>